<proteinExistence type="predicted"/>
<protein>
    <submittedName>
        <fullName evidence="2">Uncharacterized protein</fullName>
    </submittedName>
</protein>
<sequence>MKILILISFIILLTLNCFDLIFGMDPFKDKGKGKMVDEDSIPIQKYYSQPVDEPNLETFPKIKFSLIELSLLIKILNSCSLDIMPDFSQKDAFTEFKNTLLYEFGKELLLKEFNKTFDERSQKGIKSFTNKIKELIFFYSTIIDAYEIEINSDSEDEDYDPIFDKHINIGGKKYFLYLEFIFNCSSTY</sequence>
<dbReference type="AlphaFoldDB" id="A0A8S9ZL64"/>
<evidence type="ECO:0000313" key="2">
    <source>
        <dbReference type="EMBL" id="KAF7634034.1"/>
    </source>
</evidence>
<accession>A0A8S9ZL64</accession>
<name>A0A8S9ZL64_9BILA</name>
<dbReference type="Proteomes" id="UP000605970">
    <property type="component" value="Unassembled WGS sequence"/>
</dbReference>
<organism evidence="2 3">
    <name type="scientific">Meloidogyne graminicola</name>
    <dbReference type="NCBI Taxonomy" id="189291"/>
    <lineage>
        <taxon>Eukaryota</taxon>
        <taxon>Metazoa</taxon>
        <taxon>Ecdysozoa</taxon>
        <taxon>Nematoda</taxon>
        <taxon>Chromadorea</taxon>
        <taxon>Rhabditida</taxon>
        <taxon>Tylenchina</taxon>
        <taxon>Tylenchomorpha</taxon>
        <taxon>Tylenchoidea</taxon>
        <taxon>Meloidogynidae</taxon>
        <taxon>Meloidogyninae</taxon>
        <taxon>Meloidogyne</taxon>
    </lineage>
</organism>
<gene>
    <name evidence="2" type="ORF">Mgra_00006558</name>
</gene>
<keyword evidence="3" id="KW-1185">Reference proteome</keyword>
<comment type="caution">
    <text evidence="2">The sequence shown here is derived from an EMBL/GenBank/DDBJ whole genome shotgun (WGS) entry which is preliminary data.</text>
</comment>
<dbReference type="OrthoDB" id="5903113at2759"/>
<keyword evidence="1" id="KW-0732">Signal</keyword>
<evidence type="ECO:0000256" key="1">
    <source>
        <dbReference type="SAM" id="SignalP"/>
    </source>
</evidence>
<feature type="chain" id="PRO_5035917418" evidence="1">
    <location>
        <begin position="24"/>
        <end position="188"/>
    </location>
</feature>
<dbReference type="EMBL" id="JABEBT010000065">
    <property type="protein sequence ID" value="KAF7634034.1"/>
    <property type="molecule type" value="Genomic_DNA"/>
</dbReference>
<evidence type="ECO:0000313" key="3">
    <source>
        <dbReference type="Proteomes" id="UP000605970"/>
    </source>
</evidence>
<feature type="signal peptide" evidence="1">
    <location>
        <begin position="1"/>
        <end position="23"/>
    </location>
</feature>
<reference evidence="2" key="1">
    <citation type="journal article" date="2020" name="Ecol. Evol.">
        <title>Genome structure and content of the rice root-knot nematode (Meloidogyne graminicola).</title>
        <authorList>
            <person name="Phan N.T."/>
            <person name="Danchin E.G.J."/>
            <person name="Klopp C."/>
            <person name="Perfus-Barbeoch L."/>
            <person name="Kozlowski D.K."/>
            <person name="Koutsovoulos G.D."/>
            <person name="Lopez-Roques C."/>
            <person name="Bouchez O."/>
            <person name="Zahm M."/>
            <person name="Besnard G."/>
            <person name="Bellafiore S."/>
        </authorList>
    </citation>
    <scope>NUCLEOTIDE SEQUENCE</scope>
    <source>
        <strain evidence="2">VN-18</strain>
    </source>
</reference>